<sequence length="269" mass="27905">MGAAASVEQWPPHDRELWERKGHLVVRANGAVVDLSPLAWYEREAVSDGHVVTALRRDLVELVLDDCSSLTRALLSVVAASLDASRCPGLDDVALFLIATHCPGLRRLAARGCGRLTSVPADLAALETLDVGGCGALAEVPALGDAVFVDVSGCGTLRDVDFRGPLETLDVSGTSLAAAALSRLKRPERLRALRCASSDVADGALARLLPTCAALEALDLSGSDRLTDHGLSAVAACHGLLDLDVSGCPGLSDVGMIQRPAAVTIVASF</sequence>
<evidence type="ECO:0000313" key="2">
    <source>
        <dbReference type="Proteomes" id="UP001363151"/>
    </source>
</evidence>
<proteinExistence type="predicted"/>
<dbReference type="SUPFAM" id="SSF52047">
    <property type="entry name" value="RNI-like"/>
    <property type="match status" value="1"/>
</dbReference>
<organism evidence="1 2">
    <name type="scientific">Aureococcus anophagefferens</name>
    <name type="common">Harmful bloom alga</name>
    <dbReference type="NCBI Taxonomy" id="44056"/>
    <lineage>
        <taxon>Eukaryota</taxon>
        <taxon>Sar</taxon>
        <taxon>Stramenopiles</taxon>
        <taxon>Ochrophyta</taxon>
        <taxon>Pelagophyceae</taxon>
        <taxon>Pelagomonadales</taxon>
        <taxon>Pelagomonadaceae</taxon>
        <taxon>Aureococcus</taxon>
    </lineage>
</organism>
<protein>
    <submittedName>
        <fullName evidence="1">F-box LRR-repeat protein</fullName>
    </submittedName>
</protein>
<dbReference type="EMBL" id="JBBJCI010000040">
    <property type="protein sequence ID" value="KAK7249697.1"/>
    <property type="molecule type" value="Genomic_DNA"/>
</dbReference>
<dbReference type="InterPro" id="IPR006553">
    <property type="entry name" value="Leu-rich_rpt_Cys-con_subtyp"/>
</dbReference>
<dbReference type="Pfam" id="PF13516">
    <property type="entry name" value="LRR_6"/>
    <property type="match status" value="1"/>
</dbReference>
<dbReference type="Gene3D" id="3.80.10.10">
    <property type="entry name" value="Ribonuclease Inhibitor"/>
    <property type="match status" value="2"/>
</dbReference>
<name>A0ABR1G9M7_AURAN</name>
<accession>A0ABR1G9M7</accession>
<reference evidence="1 2" key="1">
    <citation type="submission" date="2024-03" db="EMBL/GenBank/DDBJ databases">
        <title>Aureococcus anophagefferens CCMP1851 and Kratosvirus quantuckense: Draft genome of a second virus-susceptible host strain in the model system.</title>
        <authorList>
            <person name="Chase E."/>
            <person name="Truchon A.R."/>
            <person name="Schepens W."/>
            <person name="Wilhelm S.W."/>
        </authorList>
    </citation>
    <scope>NUCLEOTIDE SEQUENCE [LARGE SCALE GENOMIC DNA]</scope>
    <source>
        <strain evidence="1 2">CCMP1851</strain>
    </source>
</reference>
<dbReference type="SMART" id="SM00367">
    <property type="entry name" value="LRR_CC"/>
    <property type="match status" value="3"/>
</dbReference>
<dbReference type="Proteomes" id="UP001363151">
    <property type="component" value="Unassembled WGS sequence"/>
</dbReference>
<keyword evidence="2" id="KW-1185">Reference proteome</keyword>
<gene>
    <name evidence="1" type="ORF">SO694_00004413</name>
</gene>
<dbReference type="PANTHER" id="PTHR13318">
    <property type="entry name" value="PARTNER OF PAIRED, ISOFORM B-RELATED"/>
    <property type="match status" value="1"/>
</dbReference>
<comment type="caution">
    <text evidence="1">The sequence shown here is derived from an EMBL/GenBank/DDBJ whole genome shotgun (WGS) entry which is preliminary data.</text>
</comment>
<evidence type="ECO:0000313" key="1">
    <source>
        <dbReference type="EMBL" id="KAK7249697.1"/>
    </source>
</evidence>
<dbReference type="PANTHER" id="PTHR13318:SF190">
    <property type="entry name" value="PARTNER OF PAIRED, ISOFORM B"/>
    <property type="match status" value="1"/>
</dbReference>
<dbReference type="InterPro" id="IPR032675">
    <property type="entry name" value="LRR_dom_sf"/>
</dbReference>
<dbReference type="InterPro" id="IPR001611">
    <property type="entry name" value="Leu-rich_rpt"/>
</dbReference>